<dbReference type="GO" id="GO:0097163">
    <property type="term" value="F:sulfur carrier activity"/>
    <property type="evidence" value="ECO:0007669"/>
    <property type="project" value="TreeGrafter"/>
</dbReference>
<evidence type="ECO:0000256" key="2">
    <source>
        <dbReference type="ARBA" id="ARBA00022490"/>
    </source>
</evidence>
<dbReference type="Proteomes" id="UP000001700">
    <property type="component" value="Chromosome"/>
</dbReference>
<keyword evidence="5" id="KW-0808">Transferase</keyword>
<proteinExistence type="inferred from homology"/>
<dbReference type="PANTHER" id="PTHR37010:SF1">
    <property type="entry name" value="SULFURTRANSFERASE TUSE"/>
    <property type="match status" value="1"/>
</dbReference>
<dbReference type="KEGG" id="rip:RIEPE_0472"/>
<evidence type="ECO:0000256" key="3">
    <source>
        <dbReference type="ARBA" id="ARBA00025277"/>
    </source>
</evidence>
<evidence type="ECO:0000313" key="7">
    <source>
        <dbReference type="EMBL" id="ADD79677.1"/>
    </source>
</evidence>
<evidence type="ECO:0000256" key="4">
    <source>
        <dbReference type="ARBA" id="ARBA00025918"/>
    </source>
</evidence>
<evidence type="ECO:0000313" key="8">
    <source>
        <dbReference type="Proteomes" id="UP000001700"/>
    </source>
</evidence>
<feature type="active site" description="Cysteine persulfide intermediate" evidence="6">
    <location>
        <position position="107"/>
    </location>
</feature>
<keyword evidence="2" id="KW-0963">Cytoplasm</keyword>
<dbReference type="SUPFAM" id="SSF69721">
    <property type="entry name" value="DsrC, the gamma subunit of dissimilatory sulfite reductase"/>
    <property type="match status" value="1"/>
</dbReference>
<dbReference type="Pfam" id="PF04358">
    <property type="entry name" value="DsrC"/>
    <property type="match status" value="1"/>
</dbReference>
<dbReference type="EC" id="2.8.1.-" evidence="5"/>
<dbReference type="GO" id="GO:0016740">
    <property type="term" value="F:transferase activity"/>
    <property type="evidence" value="ECO:0007669"/>
    <property type="project" value="UniProtKB-KW"/>
</dbReference>
<evidence type="ECO:0000256" key="6">
    <source>
        <dbReference type="PIRSR" id="PIRSR006223-50"/>
    </source>
</evidence>
<dbReference type="EMBL" id="CP001085">
    <property type="protein sequence ID" value="ADD79677.1"/>
    <property type="molecule type" value="Genomic_DNA"/>
</dbReference>
<gene>
    <name evidence="7" type="ordered locus">RIEPE_0472</name>
</gene>
<dbReference type="NCBIfam" id="TIGR03342">
    <property type="entry name" value="dsrC_tusE_dsvC"/>
    <property type="match status" value="1"/>
</dbReference>
<protein>
    <recommendedName>
        <fullName evidence="5">Sulfurtransferase</fullName>
        <ecNumber evidence="5">2.8.1.-</ecNumber>
    </recommendedName>
</protein>
<dbReference type="eggNOG" id="COG2920">
    <property type="taxonomic scope" value="Bacteria"/>
</dbReference>
<dbReference type="InterPro" id="IPR025526">
    <property type="entry name" value="DsrC-like_dom_sf"/>
</dbReference>
<keyword evidence="8" id="KW-1185">Reference proteome</keyword>
<dbReference type="AlphaFoldDB" id="D4G8Q4"/>
<dbReference type="InterPro" id="IPR007453">
    <property type="entry name" value="DsrC/TusE"/>
</dbReference>
<dbReference type="Gene3D" id="3.30.1420.10">
    <property type="match status" value="1"/>
</dbReference>
<organism evidence="7 8">
    <name type="scientific">Riesia pediculicola (strain USDA)</name>
    <dbReference type="NCBI Taxonomy" id="515618"/>
    <lineage>
        <taxon>Bacteria</taxon>
        <taxon>Pseudomonadati</taxon>
        <taxon>Pseudomonadota</taxon>
        <taxon>Gammaproteobacteria</taxon>
        <taxon>Enterobacterales</taxon>
        <taxon>Enterobacteriaceae</taxon>
        <taxon>Candidatus Riesia</taxon>
    </lineage>
</organism>
<dbReference type="InterPro" id="IPR043163">
    <property type="entry name" value="DsrC-like_N"/>
</dbReference>
<name>D4G8Q4_RIEPU</name>
<dbReference type="GO" id="GO:0002143">
    <property type="term" value="P:tRNA wobble position uridine thiolation"/>
    <property type="evidence" value="ECO:0007669"/>
    <property type="project" value="TreeGrafter"/>
</dbReference>
<dbReference type="PIRSF" id="PIRSF006223">
    <property type="entry name" value="DsrC_TusE"/>
    <property type="match status" value="1"/>
</dbReference>
<comment type="subunit">
    <text evidence="4">Interacts with the TusBCD complex. Interacts with MnmA.</text>
</comment>
<dbReference type="HOGENOM" id="CLU_153199_1_0_6"/>
<dbReference type="PANTHER" id="PTHR37010">
    <property type="entry name" value="SULFURTRANSFERASE TUSE"/>
    <property type="match status" value="1"/>
</dbReference>
<comment type="similarity">
    <text evidence="5">Belongs to the dsrC/tusE family.</text>
</comment>
<dbReference type="InterPro" id="IPR042072">
    <property type="entry name" value="DsrC-like_C"/>
</dbReference>
<comment type="function">
    <text evidence="3">Part of a sulfur-relay system required for 2-thiolation of 5-methylaminomethyl-2-thiouridine (mnm(5)s(2)U) at tRNA wobble positions. Could accept sulfur from TusD.</text>
</comment>
<accession>D4G8Q4</accession>
<evidence type="ECO:0000256" key="5">
    <source>
        <dbReference type="PIRNR" id="PIRNR006223"/>
    </source>
</evidence>
<dbReference type="OrthoDB" id="9786347at2"/>
<dbReference type="RefSeq" id="WP_013087664.1">
    <property type="nucleotide sequence ID" value="NC_014109.1"/>
</dbReference>
<sequence>MNELKKDLYKKDKEGFIKYPENWNQKVAFELAKLEGIELTMDHWKIINLIRKFYFKFGIFPKMRDLDEFLYKMYGNRLSSRKLYQLFPKNPIFQASKIAGLPKPTVCI</sequence>
<evidence type="ECO:0000256" key="1">
    <source>
        <dbReference type="ARBA" id="ARBA00004496"/>
    </source>
</evidence>
<reference evidence="7" key="1">
    <citation type="submission" date="2008-05" db="EMBL/GenBank/DDBJ databases">
        <title>Genome sequence of Riesia pediculicola USDA.</title>
        <authorList>
            <person name="Kirkness E.F."/>
        </authorList>
    </citation>
    <scope>NUCLEOTIDE SEQUENCE [LARGE SCALE GENOMIC DNA]</scope>
    <source>
        <strain evidence="7">USDA</strain>
    </source>
</reference>
<dbReference type="GO" id="GO:0005737">
    <property type="term" value="C:cytoplasm"/>
    <property type="evidence" value="ECO:0007669"/>
    <property type="project" value="UniProtKB-SubCell"/>
</dbReference>
<dbReference type="Gene3D" id="1.10.10.370">
    <property type="entry name" value="DsrC-like protein, C-terminal domain"/>
    <property type="match status" value="1"/>
</dbReference>
<comment type="subcellular location">
    <subcellularLocation>
        <location evidence="1">Cytoplasm</location>
    </subcellularLocation>
</comment>